<keyword evidence="3" id="KW-1185">Reference proteome</keyword>
<name>A0AA86PGE7_9EUKA</name>
<protein>
    <submittedName>
        <fullName evidence="2">Hypothetical_protein</fullName>
    </submittedName>
</protein>
<dbReference type="EMBL" id="CATOUU010000651">
    <property type="protein sequence ID" value="CAI9937746.1"/>
    <property type="molecule type" value="Genomic_DNA"/>
</dbReference>
<organism evidence="1">
    <name type="scientific">Hexamita inflata</name>
    <dbReference type="NCBI Taxonomy" id="28002"/>
    <lineage>
        <taxon>Eukaryota</taxon>
        <taxon>Metamonada</taxon>
        <taxon>Diplomonadida</taxon>
        <taxon>Hexamitidae</taxon>
        <taxon>Hexamitinae</taxon>
        <taxon>Hexamita</taxon>
    </lineage>
</organism>
<reference evidence="2 3" key="2">
    <citation type="submission" date="2024-07" db="EMBL/GenBank/DDBJ databases">
        <authorList>
            <person name="Akdeniz Z."/>
        </authorList>
    </citation>
    <scope>NUCLEOTIDE SEQUENCE [LARGE SCALE GENOMIC DNA]</scope>
</reference>
<dbReference type="AlphaFoldDB" id="A0AA86PGE7"/>
<comment type="caution">
    <text evidence="1">The sequence shown here is derived from an EMBL/GenBank/DDBJ whole genome shotgun (WGS) entry which is preliminary data.</text>
</comment>
<proteinExistence type="predicted"/>
<sequence>MAETSAPTALVCPKHGVLSLSILTCISGAAGSFCWRRSSSFVRSGMRETLAIYDQYIFILLSQNEARTTLLRKQFRAARFRDGQLWLWQVEAASIGEIGSKPTSRN</sequence>
<evidence type="ECO:0000313" key="2">
    <source>
        <dbReference type="EMBL" id="CAL6106185.1"/>
    </source>
</evidence>
<dbReference type="Proteomes" id="UP001642409">
    <property type="component" value="Unassembled WGS sequence"/>
</dbReference>
<gene>
    <name evidence="1" type="ORF">HINF_LOCUS25391</name>
    <name evidence="2" type="ORF">HINF_LOCUS73619</name>
</gene>
<reference evidence="1" key="1">
    <citation type="submission" date="2023-06" db="EMBL/GenBank/DDBJ databases">
        <authorList>
            <person name="Kurt Z."/>
        </authorList>
    </citation>
    <scope>NUCLEOTIDE SEQUENCE</scope>
</reference>
<evidence type="ECO:0000313" key="1">
    <source>
        <dbReference type="EMBL" id="CAI9937746.1"/>
    </source>
</evidence>
<evidence type="ECO:0000313" key="3">
    <source>
        <dbReference type="Proteomes" id="UP001642409"/>
    </source>
</evidence>
<accession>A0AA86PGE7</accession>
<dbReference type="EMBL" id="CAXDID020000607">
    <property type="protein sequence ID" value="CAL6106185.1"/>
    <property type="molecule type" value="Genomic_DNA"/>
</dbReference>